<evidence type="ECO:0000256" key="2">
    <source>
        <dbReference type="SAM" id="MobiDB-lite"/>
    </source>
</evidence>
<keyword evidence="3" id="KW-0812">Transmembrane</keyword>
<keyword evidence="3" id="KW-1133">Transmembrane helix</keyword>
<dbReference type="Proteomes" id="UP001211907">
    <property type="component" value="Unassembled WGS sequence"/>
</dbReference>
<evidence type="ECO:0000256" key="3">
    <source>
        <dbReference type="SAM" id="Phobius"/>
    </source>
</evidence>
<keyword evidence="3" id="KW-0472">Membrane</keyword>
<feature type="region of interest" description="Disordered" evidence="2">
    <location>
        <begin position="1"/>
        <end position="39"/>
    </location>
</feature>
<feature type="region of interest" description="Disordered" evidence="2">
    <location>
        <begin position="420"/>
        <end position="455"/>
    </location>
</feature>
<feature type="coiled-coil region" evidence="1">
    <location>
        <begin position="187"/>
        <end position="221"/>
    </location>
</feature>
<evidence type="ECO:0000313" key="4">
    <source>
        <dbReference type="EMBL" id="KAJ3132299.1"/>
    </source>
</evidence>
<feature type="transmembrane region" description="Helical" evidence="3">
    <location>
        <begin position="958"/>
        <end position="979"/>
    </location>
</feature>
<evidence type="ECO:0000256" key="1">
    <source>
        <dbReference type="SAM" id="Coils"/>
    </source>
</evidence>
<accession>A0AAD5T8G2</accession>
<feature type="compositionally biased region" description="Low complexity" evidence="2">
    <location>
        <begin position="446"/>
        <end position="455"/>
    </location>
</feature>
<keyword evidence="5" id="KW-1185">Reference proteome</keyword>
<comment type="caution">
    <text evidence="4">The sequence shown here is derived from an EMBL/GenBank/DDBJ whole genome shotgun (WGS) entry which is preliminary data.</text>
</comment>
<dbReference type="EMBL" id="JADGJH010000255">
    <property type="protein sequence ID" value="KAJ3132299.1"/>
    <property type="molecule type" value="Genomic_DNA"/>
</dbReference>
<proteinExistence type="predicted"/>
<organism evidence="4 5">
    <name type="scientific">Physocladia obscura</name>
    <dbReference type="NCBI Taxonomy" id="109957"/>
    <lineage>
        <taxon>Eukaryota</taxon>
        <taxon>Fungi</taxon>
        <taxon>Fungi incertae sedis</taxon>
        <taxon>Chytridiomycota</taxon>
        <taxon>Chytridiomycota incertae sedis</taxon>
        <taxon>Chytridiomycetes</taxon>
        <taxon>Chytridiales</taxon>
        <taxon>Chytriomycetaceae</taxon>
        <taxon>Physocladia</taxon>
    </lineage>
</organism>
<name>A0AAD5T8G2_9FUNG</name>
<gene>
    <name evidence="4" type="ORF">HK100_005458</name>
</gene>
<reference evidence="4" key="1">
    <citation type="submission" date="2020-05" db="EMBL/GenBank/DDBJ databases">
        <title>Phylogenomic resolution of chytrid fungi.</title>
        <authorList>
            <person name="Stajich J.E."/>
            <person name="Amses K."/>
            <person name="Simmons R."/>
            <person name="Seto K."/>
            <person name="Myers J."/>
            <person name="Bonds A."/>
            <person name="Quandt C.A."/>
            <person name="Barry K."/>
            <person name="Liu P."/>
            <person name="Grigoriev I."/>
            <person name="Longcore J.E."/>
            <person name="James T.Y."/>
        </authorList>
    </citation>
    <scope>NUCLEOTIDE SEQUENCE</scope>
    <source>
        <strain evidence="4">JEL0513</strain>
    </source>
</reference>
<feature type="compositionally biased region" description="Basic and acidic residues" evidence="2">
    <location>
        <begin position="8"/>
        <end position="17"/>
    </location>
</feature>
<evidence type="ECO:0000313" key="5">
    <source>
        <dbReference type="Proteomes" id="UP001211907"/>
    </source>
</evidence>
<dbReference type="AlphaFoldDB" id="A0AAD5T8G2"/>
<keyword evidence="1" id="KW-0175">Coiled coil</keyword>
<protein>
    <submittedName>
        <fullName evidence="4">Uncharacterized protein</fullName>
    </submittedName>
</protein>
<sequence length="1057" mass="116941">MKIKKLIRNQDDEDVRHSLPTYEATNHNSRKTAPPLRNPFETDEEITANAQRNPFGNPYVISKTAYKSQPTPSLQNFAQQSEGNSVDEMANEASMMSAGGSLIKIESRNSSKRKIQRRVIPFAGSNLSDVNSSAYSDFGGAGASIVAVSNRSWTSINSERIPKLMPHFPCLIIPPLNSVKDLIQLDMKVWVEEKRSKAQKKKELEEELEKQRKQEEIRQIAAKSVMEWKYDPTAEFSVMEDNTTLENTESNLYSSGSENQTYEIDDNLSWIYDPTPTIGIPDEVLDESNNVVSPYTESNNFVKNIDSALAENYSQEIPAIVAVSAQEKYRNINVKKISSSISSSVANESNFKQEEAVGFEKNGSSSNSIGKLFQKKEKRRFLADVATKRPKIEEPVHSVVDNFEFDTTGLVEGIGRQAGSSNSFQLHENSGGNTHRKNSGQIQVHNGQNQGSNGVQNQKREFARAQKGSFARPYSKPNVSNSSEQVVLPMKISDWQVKMMPRVKNTVGNSLYSTNRVCLDFNMGRCTKDCELEHACAVCASQKKGSVAHSAITAHTEYIASTKTVKNAVSENQTICVKLSEMNQPSETSSQTNTVKAETTVRKLSAGRPRFCLLLNLILAMSTISVGVLGWQLTFISAKRNVDDLVAKIGTLIANQISQNFLTLAQSLSDVTLLEAKFFASGEWSVATVEKFNSTMRSMLYLLQSYDNSVMDTFFFTVPQGFMNGWLNLDGQYRQWRQTNASWVTSYLATPDGVPFQVDGGVPGVNKTALFKLNYSQPFSSIFSPTYNIFGLVLKTVVCLAVNQDTGEKIGVAADWLVSDISKNVITVINTIPYPIFVAVLEISSAYILASSSTAQVIASDFSSVLTVNQVEDPFFQDVCKILNITYGTDKSVTQQLSAISNSLSLEGSLSYVRNLNGATWKVEAYLINSTVGNMLFIEYLNVDAVESDLTKTSRKTGLIMLGVIVGVLIIGILFAIIISRQLGIVATQIIMLKQLKFQEALSKDAGIKSRSFVYELAGLQESFYEMVTVFAKILRTSNNLQRKPSEVASASKVPRK</sequence>
<feature type="compositionally biased region" description="Polar residues" evidence="2">
    <location>
        <begin position="420"/>
        <end position="445"/>
    </location>
</feature>